<organism evidence="1 2">
    <name type="scientific">Hygrophoropsis aurantiaca</name>
    <dbReference type="NCBI Taxonomy" id="72124"/>
    <lineage>
        <taxon>Eukaryota</taxon>
        <taxon>Fungi</taxon>
        <taxon>Dikarya</taxon>
        <taxon>Basidiomycota</taxon>
        <taxon>Agaricomycotina</taxon>
        <taxon>Agaricomycetes</taxon>
        <taxon>Agaricomycetidae</taxon>
        <taxon>Boletales</taxon>
        <taxon>Coniophorineae</taxon>
        <taxon>Hygrophoropsidaceae</taxon>
        <taxon>Hygrophoropsis</taxon>
    </lineage>
</organism>
<evidence type="ECO:0000313" key="2">
    <source>
        <dbReference type="Proteomes" id="UP000790377"/>
    </source>
</evidence>
<accession>A0ACB8A330</accession>
<dbReference type="EMBL" id="MU267891">
    <property type="protein sequence ID" value="KAH7907587.1"/>
    <property type="molecule type" value="Genomic_DNA"/>
</dbReference>
<reference evidence="1" key="1">
    <citation type="journal article" date="2021" name="New Phytol.">
        <title>Evolutionary innovations through gain and loss of genes in the ectomycorrhizal Boletales.</title>
        <authorList>
            <person name="Wu G."/>
            <person name="Miyauchi S."/>
            <person name="Morin E."/>
            <person name="Kuo A."/>
            <person name="Drula E."/>
            <person name="Varga T."/>
            <person name="Kohler A."/>
            <person name="Feng B."/>
            <person name="Cao Y."/>
            <person name="Lipzen A."/>
            <person name="Daum C."/>
            <person name="Hundley H."/>
            <person name="Pangilinan J."/>
            <person name="Johnson J."/>
            <person name="Barry K."/>
            <person name="LaButti K."/>
            <person name="Ng V."/>
            <person name="Ahrendt S."/>
            <person name="Min B."/>
            <person name="Choi I.G."/>
            <person name="Park H."/>
            <person name="Plett J.M."/>
            <person name="Magnuson J."/>
            <person name="Spatafora J.W."/>
            <person name="Nagy L.G."/>
            <person name="Henrissat B."/>
            <person name="Grigoriev I.V."/>
            <person name="Yang Z.L."/>
            <person name="Xu J."/>
            <person name="Martin F.M."/>
        </authorList>
    </citation>
    <scope>NUCLEOTIDE SEQUENCE</scope>
    <source>
        <strain evidence="1">ATCC 28755</strain>
    </source>
</reference>
<protein>
    <submittedName>
        <fullName evidence="1">Uncharacterized protein</fullName>
    </submittedName>
</protein>
<keyword evidence="2" id="KW-1185">Reference proteome</keyword>
<gene>
    <name evidence="1" type="ORF">BJ138DRAFT_1116577</name>
</gene>
<sequence>MSSLQVIYSSHSPALGAQRRSRQWATTLYTRGGAKTPEDIYYPFYSTLSARMPPSTTSNPTSSPLLITKQWTTCTTTSIFRLSPRITEFNSPLFNKCGIQWQFLFSRKTQRIASSNTTTYSRKRPRQEPPRYFSTTDKTTFVLSSRWHYKDQNHEQAAMDVVVGLEYSLDDDDLPKAMRIKLIPNSPAEYEIGRWSDSDLDKVVTLSMTVTILEASNKGSQASPHNFATSAHSIHSRSLPTASVMRSSTSESSISQAAALTLARSLNSGAFFDTEFIACSRRTASNRSGTTQIVYAHSTVLEAVFPNLALDKMAAREDKLFLGDGATRRERVMEIVDDYEYESDSDLDEDEDIDNGGEPTDAIKLAPPTNITNVIYVKGTAHKTQVIVLFALISSQLTLDSDTAGAPLYTTVILVTLAFYPSNPVKLYPGGSHGIKRISALDIDVLKTTALAAIEEHLSKANVLGELFSKFTSQYPLVQAMETKVLLKNRTEPEVIEALPKITQKIFQGEMPHAATVLSDVMQKVFRN</sequence>
<proteinExistence type="predicted"/>
<name>A0ACB8A330_9AGAM</name>
<evidence type="ECO:0000313" key="1">
    <source>
        <dbReference type="EMBL" id="KAH7907587.1"/>
    </source>
</evidence>
<comment type="caution">
    <text evidence="1">The sequence shown here is derived from an EMBL/GenBank/DDBJ whole genome shotgun (WGS) entry which is preliminary data.</text>
</comment>
<dbReference type="Proteomes" id="UP000790377">
    <property type="component" value="Unassembled WGS sequence"/>
</dbReference>